<dbReference type="EMBL" id="KM038808">
    <property type="protein sequence ID" value="AIG56269.1"/>
    <property type="molecule type" value="Genomic_DNA"/>
</dbReference>
<dbReference type="InterPro" id="IPR013320">
    <property type="entry name" value="ConA-like_dom_sf"/>
</dbReference>
<feature type="compositionally biased region" description="Gly residues" evidence="1">
    <location>
        <begin position="1022"/>
        <end position="1037"/>
    </location>
</feature>
<feature type="signal peptide" evidence="2">
    <location>
        <begin position="1"/>
        <end position="16"/>
    </location>
</feature>
<sequence>MQRLVLLAASLAAVNGQTCQVSTQLTKAPGTIRDRNPQSGNYASGVDCHWQIKTPKTNTIVTLTFSLLNLNAWQAATNDIILVNLGVNAPMPLGWDLYTRSIDLSGEDDIGYFDYVNDPQAVATCVAEQQGQFDPTVCDLVDGSLLTDTARSSWWYYFIGSGSGASLTMMSTAQDVYVIFRSFAKSVSPPSTPTYGFAATYSFDSAFCNGLTVLAPLLAVATGANATTTQIFKDNMVGANKPNMACSWLIQPTRADGAIAKLFDSIWLSFSAVNLSNGAQVTMYSTFNDPPLHLRSYDGASASGTVLLQISGGRPAPTSSAVTNNQGSMFVTYATNNAASTPGFTINWQAAYCPKGCSGSHGSCVAGGCICKHGWAGAACDTPEGWLCDSMHYNSSDGCDCGCGIYGFQCSILPHPDCTGLFSLDIVGCTTSPSFTNTAFNPNIGMLPTGTCIYCPLPHAIPSQLALPNTIWNETDGSIVHQCGPGSQCDYYGECVRVTNSSADILRKACRSVADCPAATVCNIHGFCEASTNFGLLFADASLVATRCQLLGMNITAGFTIEMTLQVTSRNATDVILSYPGLSLAQSSALVITVGNDAWSTSVSINDGLWYSVVVTWRSVDAATSIYVYNSTTKSSHVVASTHLATTGVSLVPAMPLNVGGFNGSMAFLRIWNQVRDASAYFQPSQTNDSSILVAEYRFMDGSARDLSTHQNDLLLSAIGVNPLLPGTKFTFAFGASPGGTPTYLIKLRRSITLVYNPCLVSPVPLEDAFPTGSTLLVSAVLSGGNWTLGFYDSSEYPVLEVAPGSPETVQIAIDGMVAATLAMATAMTADAILDLRFERMTTASMKVCLSDTVCTETTLNPNDDFASFMTNTEGNEGALEPVCVSKAGSLAALATLVSPVIKTTSGETCTFPMAFSQRDCTAFTSYLTSKGISNTTGVSAAQTYAYTTLDLSTQPCTCTTMPSWLVQAKVMRVDSTAGTVTTQIQYTTIKTKKTTDSTTVYCGNGCYIYDPATPWPTPAPSGGGPGGGGGGGGGGSTLPTSAAGTAAKQYQITRDFTFSFNASTGLWQVESISAAGVLSKSQCVITGADANQNLVMYDALRCVTMAESTLDRPTELPWCLVSGRQEVCMGEQNPCGLHGGSMLLTSLSGSVSDGYVTTCTAGVHTCYFTITPTVPTVLQPYARVQLTVQQLQLSPSDQV</sequence>
<dbReference type="AlphaFoldDB" id="A0A0A7CPA2"/>
<protein>
    <submittedName>
        <fullName evidence="3">Secreted protein</fullName>
    </submittedName>
</protein>
<proteinExistence type="predicted"/>
<dbReference type="InterPro" id="IPR035914">
    <property type="entry name" value="Sperma_CUB_dom_sf"/>
</dbReference>
<reference evidence="3" key="1">
    <citation type="journal article" date="2014" name="Genome Biol. Evol.">
        <title>The secreted proteins of Achlya hypogyna and Thraustotheca clavata identify the ancestral oomycete secretome and reveal gene acquisitions by horizontal gene transfer.</title>
        <authorList>
            <person name="Misner I."/>
            <person name="Blouin N."/>
            <person name="Leonard G."/>
            <person name="Richards T.A."/>
            <person name="Lane C.E."/>
        </authorList>
    </citation>
    <scope>NUCLEOTIDE SEQUENCE</scope>
    <source>
        <strain evidence="3">ATCC 48635</strain>
    </source>
</reference>
<dbReference type="Gene3D" id="2.60.120.290">
    <property type="entry name" value="Spermadhesin, CUB domain"/>
    <property type="match status" value="2"/>
</dbReference>
<evidence type="ECO:0000313" key="3">
    <source>
        <dbReference type="EMBL" id="AIG56269.1"/>
    </source>
</evidence>
<keyword evidence="2" id="KW-0732">Signal</keyword>
<organism evidence="3">
    <name type="scientific">Achlya hypogyna</name>
    <name type="common">Oomycete</name>
    <name type="synonym">Protoachlya hypogyna</name>
    <dbReference type="NCBI Taxonomy" id="1202772"/>
    <lineage>
        <taxon>Eukaryota</taxon>
        <taxon>Sar</taxon>
        <taxon>Stramenopiles</taxon>
        <taxon>Oomycota</taxon>
        <taxon>Saprolegniomycetes</taxon>
        <taxon>Saprolegniales</taxon>
        <taxon>Achlyaceae</taxon>
        <taxon>Achlya</taxon>
    </lineage>
</organism>
<dbReference type="SUPFAM" id="SSF49899">
    <property type="entry name" value="Concanavalin A-like lectins/glucanases"/>
    <property type="match status" value="1"/>
</dbReference>
<evidence type="ECO:0000256" key="1">
    <source>
        <dbReference type="SAM" id="MobiDB-lite"/>
    </source>
</evidence>
<dbReference type="SUPFAM" id="SSF49854">
    <property type="entry name" value="Spermadhesin, CUB domain"/>
    <property type="match status" value="2"/>
</dbReference>
<dbReference type="Gene3D" id="2.60.120.200">
    <property type="match status" value="1"/>
</dbReference>
<feature type="chain" id="PRO_5002037139" evidence="2">
    <location>
        <begin position="17"/>
        <end position="1200"/>
    </location>
</feature>
<accession>A0A0A7CPA2</accession>
<feature type="region of interest" description="Disordered" evidence="1">
    <location>
        <begin position="1018"/>
        <end position="1041"/>
    </location>
</feature>
<evidence type="ECO:0000256" key="2">
    <source>
        <dbReference type="SAM" id="SignalP"/>
    </source>
</evidence>
<name>A0A0A7CPA2_ACHHY</name>